<protein>
    <submittedName>
        <fullName evidence="3">Putative membrane protein</fullName>
    </submittedName>
</protein>
<feature type="transmembrane region" description="Helical" evidence="1">
    <location>
        <begin position="252"/>
        <end position="269"/>
    </location>
</feature>
<dbReference type="HOGENOM" id="CLU_052944_0_0_4"/>
<keyword evidence="1" id="KW-0812">Transmembrane</keyword>
<dbReference type="Proteomes" id="UP000008332">
    <property type="component" value="Chromosome"/>
</dbReference>
<reference evidence="4" key="1">
    <citation type="submission" date="2006-02" db="EMBL/GenBank/DDBJ databases">
        <title>Complete sequence of chromosome of Rhodoferax ferrireducens DSM 15236.</title>
        <authorList>
            <person name="Copeland A."/>
            <person name="Lucas S."/>
            <person name="Lapidus A."/>
            <person name="Barry K."/>
            <person name="Detter J.C."/>
            <person name="Glavina del Rio T."/>
            <person name="Hammon N."/>
            <person name="Israni S."/>
            <person name="Pitluck S."/>
            <person name="Brettin T."/>
            <person name="Bruce D."/>
            <person name="Han C."/>
            <person name="Tapia R."/>
            <person name="Gilna P."/>
            <person name="Kiss H."/>
            <person name="Schmutz J."/>
            <person name="Larimer F."/>
            <person name="Land M."/>
            <person name="Kyrpides N."/>
            <person name="Ivanova N."/>
            <person name="Richardson P."/>
        </authorList>
    </citation>
    <scope>NUCLEOTIDE SEQUENCE [LARGE SCALE GENOMIC DNA]</scope>
    <source>
        <strain evidence="4">ATCC BAA-621 / DSM 15236 / T118</strain>
    </source>
</reference>
<dbReference type="eggNOG" id="COG0671">
    <property type="taxonomic scope" value="Bacteria"/>
</dbReference>
<evidence type="ECO:0000313" key="3">
    <source>
        <dbReference type="EMBL" id="ABD68534.1"/>
    </source>
</evidence>
<name>Q220L9_ALBFT</name>
<sequence>MQSTRTARIHLPVIKTAGRLGFAWTLTWIVISIDVLWLLLAGWSVSGRGIAVLTLAIMVFRAPLAIGRYRSDLRIRVTARAAVLLIVFMASAATLSYLVTSTNAPLVDAPLAAWDRALGFDWLALHGWLQSHPPAQTTLHIAYQSGLIQLAFVILFLGFSARPAQLDEFMRLFIVATVLTILMSGPFPAAGAWKHHALAGPFDLSSLSHFELLRDGRMRDIPLRDMQGLISIPSLHTVMAVLLVYAMRGTGILLSVFIVVNVAMLVSIPVDGGHYLVDVIAGAAMAFGLIALERRQSTRPHAVANTTLPTTLKEVNR</sequence>
<dbReference type="GO" id="GO:0016020">
    <property type="term" value="C:membrane"/>
    <property type="evidence" value="ECO:0007669"/>
    <property type="project" value="UniProtKB-SubCell"/>
</dbReference>
<dbReference type="STRING" id="338969.Rfer_0784"/>
<evidence type="ECO:0000256" key="1">
    <source>
        <dbReference type="SAM" id="Phobius"/>
    </source>
</evidence>
<gene>
    <name evidence="3" type="ordered locus">Rfer_0784</name>
</gene>
<keyword evidence="1" id="KW-0472">Membrane</keyword>
<dbReference type="Pfam" id="PF14378">
    <property type="entry name" value="PAP2_3"/>
    <property type="match status" value="1"/>
</dbReference>
<feature type="transmembrane region" description="Helical" evidence="1">
    <location>
        <begin position="49"/>
        <end position="69"/>
    </location>
</feature>
<evidence type="ECO:0000313" key="4">
    <source>
        <dbReference type="Proteomes" id="UP000008332"/>
    </source>
</evidence>
<dbReference type="AlphaFoldDB" id="Q220L9"/>
<feature type="domain" description="Inositolphosphotransferase Aur1/Ipt1" evidence="2">
    <location>
        <begin position="111"/>
        <end position="292"/>
    </location>
</feature>
<feature type="transmembrane region" description="Helical" evidence="1">
    <location>
        <begin position="81"/>
        <end position="99"/>
    </location>
</feature>
<feature type="transmembrane region" description="Helical" evidence="1">
    <location>
        <begin position="172"/>
        <end position="193"/>
    </location>
</feature>
<feature type="transmembrane region" description="Helical" evidence="1">
    <location>
        <begin position="275"/>
        <end position="292"/>
    </location>
</feature>
<keyword evidence="1" id="KW-1133">Transmembrane helix</keyword>
<keyword evidence="4" id="KW-1185">Reference proteome</keyword>
<proteinExistence type="predicted"/>
<organism evidence="3 4">
    <name type="scientific">Albidiferax ferrireducens (strain ATCC BAA-621 / DSM 15236 / T118)</name>
    <name type="common">Rhodoferax ferrireducens</name>
    <dbReference type="NCBI Taxonomy" id="338969"/>
    <lineage>
        <taxon>Bacteria</taxon>
        <taxon>Pseudomonadati</taxon>
        <taxon>Pseudomonadota</taxon>
        <taxon>Betaproteobacteria</taxon>
        <taxon>Burkholderiales</taxon>
        <taxon>Comamonadaceae</taxon>
        <taxon>Rhodoferax</taxon>
    </lineage>
</organism>
<feature type="transmembrane region" description="Helical" evidence="1">
    <location>
        <begin position="226"/>
        <end position="245"/>
    </location>
</feature>
<dbReference type="KEGG" id="rfr:Rfer_0784"/>
<accession>Q220L9</accession>
<dbReference type="OrthoDB" id="8967289at2"/>
<dbReference type="InterPro" id="IPR026841">
    <property type="entry name" value="Aur1/Ipt1"/>
</dbReference>
<dbReference type="Gene3D" id="1.20.144.10">
    <property type="entry name" value="Phosphatidic acid phosphatase type 2/haloperoxidase"/>
    <property type="match status" value="1"/>
</dbReference>
<evidence type="ECO:0000259" key="2">
    <source>
        <dbReference type="Pfam" id="PF14378"/>
    </source>
</evidence>
<dbReference type="EMBL" id="CP000267">
    <property type="protein sequence ID" value="ABD68534.1"/>
    <property type="molecule type" value="Genomic_DNA"/>
</dbReference>
<feature type="transmembrane region" description="Helical" evidence="1">
    <location>
        <begin position="141"/>
        <end position="160"/>
    </location>
</feature>
<feature type="transmembrane region" description="Helical" evidence="1">
    <location>
        <begin position="21"/>
        <end position="43"/>
    </location>
</feature>